<proteinExistence type="predicted"/>
<gene>
    <name evidence="2" type="ORF">F3S47_06535</name>
</gene>
<keyword evidence="1" id="KW-0732">Signal</keyword>
<dbReference type="AlphaFoldDB" id="A0A5J5GL27"/>
<evidence type="ECO:0000313" key="3">
    <source>
        <dbReference type="Proteomes" id="UP000326554"/>
    </source>
</evidence>
<sequence>MRTKFALTTAAAALIGTAAAADSYFTYINEAPQERDNTIELGTVVADTDGFVAIFDVDGDILGTEAVNAGANQSVDVNIGEEPSSDVTAALFLGEAPAMTDGSDDTDMPILDVATAVDTVMVQIDVEGVDDMDDDS</sequence>
<comment type="caution">
    <text evidence="2">The sequence shown here is derived from an EMBL/GenBank/DDBJ whole genome shotgun (WGS) entry which is preliminary data.</text>
</comment>
<accession>A0A5J5GL27</accession>
<dbReference type="RefSeq" id="WP_150444448.1">
    <property type="nucleotide sequence ID" value="NZ_VYQE01000002.1"/>
</dbReference>
<evidence type="ECO:0000256" key="1">
    <source>
        <dbReference type="SAM" id="SignalP"/>
    </source>
</evidence>
<evidence type="ECO:0000313" key="2">
    <source>
        <dbReference type="EMBL" id="KAA9008915.1"/>
    </source>
</evidence>
<feature type="chain" id="PRO_5023808843" evidence="1">
    <location>
        <begin position="21"/>
        <end position="136"/>
    </location>
</feature>
<protein>
    <submittedName>
        <fullName evidence="2">Uncharacterized protein</fullName>
    </submittedName>
</protein>
<name>A0A5J5GL27_9RHOB</name>
<reference evidence="2 3" key="1">
    <citation type="submission" date="2019-09" db="EMBL/GenBank/DDBJ databases">
        <authorList>
            <person name="Park J.-S."/>
            <person name="Choi H.-J."/>
        </authorList>
    </citation>
    <scope>NUCLEOTIDE SEQUENCE [LARGE SCALE GENOMIC DNA]</scope>
    <source>
        <strain evidence="2 3">176SS1-4</strain>
    </source>
</reference>
<dbReference type="EMBL" id="VYQE01000002">
    <property type="protein sequence ID" value="KAA9008915.1"/>
    <property type="molecule type" value="Genomic_DNA"/>
</dbReference>
<keyword evidence="3" id="KW-1185">Reference proteome</keyword>
<dbReference type="Proteomes" id="UP000326554">
    <property type="component" value="Unassembled WGS sequence"/>
</dbReference>
<feature type="signal peptide" evidence="1">
    <location>
        <begin position="1"/>
        <end position="20"/>
    </location>
</feature>
<organism evidence="2 3">
    <name type="scientific">Histidinibacterium aquaticum</name>
    <dbReference type="NCBI Taxonomy" id="2613962"/>
    <lineage>
        <taxon>Bacteria</taxon>
        <taxon>Pseudomonadati</taxon>
        <taxon>Pseudomonadota</taxon>
        <taxon>Alphaproteobacteria</taxon>
        <taxon>Rhodobacterales</taxon>
        <taxon>Paracoccaceae</taxon>
        <taxon>Histidinibacterium</taxon>
    </lineage>
</organism>